<dbReference type="Pfam" id="PF00072">
    <property type="entry name" value="Response_reg"/>
    <property type="match status" value="1"/>
</dbReference>
<keyword evidence="6" id="KW-1185">Reference proteome</keyword>
<evidence type="ECO:0000313" key="5">
    <source>
        <dbReference type="EMBL" id="KAB2810096.1"/>
    </source>
</evidence>
<keyword evidence="2" id="KW-0902">Two-component regulatory system</keyword>
<dbReference type="EMBL" id="WBVO01000005">
    <property type="protein sequence ID" value="KAB2810096.1"/>
    <property type="molecule type" value="Genomic_DNA"/>
</dbReference>
<evidence type="ECO:0000259" key="4">
    <source>
        <dbReference type="PROSITE" id="PS50110"/>
    </source>
</evidence>
<proteinExistence type="predicted"/>
<name>A0A6N6RIG2_9FLAO</name>
<protein>
    <submittedName>
        <fullName evidence="5">Response regulator</fullName>
    </submittedName>
</protein>
<dbReference type="RefSeq" id="WP_151667240.1">
    <property type="nucleotide sequence ID" value="NZ_WBVO01000005.1"/>
</dbReference>
<sequence length="122" mass="13422">MSSAKILLVDDEPILLKAVEFKLQKEGLVVVTATSGEEAIEKLQGEQTYDLIISDVMMPGLSGIELLKIVKEKDASMKVLLLTGLKTEDTVVDAFDLGADDFMTKPFNPKELVLRVKKLLKS</sequence>
<evidence type="ECO:0000256" key="1">
    <source>
        <dbReference type="ARBA" id="ARBA00022553"/>
    </source>
</evidence>
<dbReference type="PANTHER" id="PTHR44591:SF14">
    <property type="entry name" value="PROTEIN PILG"/>
    <property type="match status" value="1"/>
</dbReference>
<dbReference type="CDD" id="cd17574">
    <property type="entry name" value="REC_OmpR"/>
    <property type="match status" value="1"/>
</dbReference>
<keyword evidence="1 3" id="KW-0597">Phosphoprotein</keyword>
<dbReference type="AlphaFoldDB" id="A0A6N6RIG2"/>
<feature type="domain" description="Response regulatory" evidence="4">
    <location>
        <begin position="5"/>
        <end position="120"/>
    </location>
</feature>
<evidence type="ECO:0000256" key="2">
    <source>
        <dbReference type="ARBA" id="ARBA00023012"/>
    </source>
</evidence>
<dbReference type="InterPro" id="IPR001789">
    <property type="entry name" value="Sig_transdc_resp-reg_receiver"/>
</dbReference>
<evidence type="ECO:0000256" key="3">
    <source>
        <dbReference type="PROSITE-ProRule" id="PRU00169"/>
    </source>
</evidence>
<gene>
    <name evidence="5" type="ORF">F8C67_07625</name>
</gene>
<dbReference type="InterPro" id="IPR050595">
    <property type="entry name" value="Bact_response_regulator"/>
</dbReference>
<dbReference type="Proteomes" id="UP000468650">
    <property type="component" value="Unassembled WGS sequence"/>
</dbReference>
<dbReference type="PANTHER" id="PTHR44591">
    <property type="entry name" value="STRESS RESPONSE REGULATOR PROTEIN 1"/>
    <property type="match status" value="1"/>
</dbReference>
<dbReference type="SUPFAM" id="SSF52172">
    <property type="entry name" value="CheY-like"/>
    <property type="match status" value="1"/>
</dbReference>
<dbReference type="PROSITE" id="PS50110">
    <property type="entry name" value="RESPONSE_REGULATORY"/>
    <property type="match status" value="1"/>
</dbReference>
<reference evidence="5 6" key="1">
    <citation type="submission" date="2019-09" db="EMBL/GenBank/DDBJ databases">
        <title>Genomes of family Cryomorphaceae.</title>
        <authorList>
            <person name="Bowman J.P."/>
        </authorList>
    </citation>
    <scope>NUCLEOTIDE SEQUENCE [LARGE SCALE GENOMIC DNA]</scope>
    <source>
        <strain evidence="5 6">LMG 25704</strain>
    </source>
</reference>
<dbReference type="Gene3D" id="3.40.50.2300">
    <property type="match status" value="1"/>
</dbReference>
<dbReference type="GO" id="GO:0000160">
    <property type="term" value="P:phosphorelay signal transduction system"/>
    <property type="evidence" value="ECO:0007669"/>
    <property type="project" value="UniProtKB-KW"/>
</dbReference>
<dbReference type="OrthoDB" id="9789181at2"/>
<accession>A0A6N6RIG2</accession>
<organism evidence="5 6">
    <name type="scientific">Phaeocystidibacter luteus</name>
    <dbReference type="NCBI Taxonomy" id="911197"/>
    <lineage>
        <taxon>Bacteria</taxon>
        <taxon>Pseudomonadati</taxon>
        <taxon>Bacteroidota</taxon>
        <taxon>Flavobacteriia</taxon>
        <taxon>Flavobacteriales</taxon>
        <taxon>Phaeocystidibacteraceae</taxon>
        <taxon>Phaeocystidibacter</taxon>
    </lineage>
</organism>
<evidence type="ECO:0000313" key="6">
    <source>
        <dbReference type="Proteomes" id="UP000468650"/>
    </source>
</evidence>
<feature type="modified residue" description="4-aspartylphosphate" evidence="3">
    <location>
        <position position="55"/>
    </location>
</feature>
<dbReference type="SMART" id="SM00448">
    <property type="entry name" value="REC"/>
    <property type="match status" value="1"/>
</dbReference>
<dbReference type="InterPro" id="IPR011006">
    <property type="entry name" value="CheY-like_superfamily"/>
</dbReference>
<comment type="caution">
    <text evidence="5">The sequence shown here is derived from an EMBL/GenBank/DDBJ whole genome shotgun (WGS) entry which is preliminary data.</text>
</comment>